<evidence type="ECO:0008006" key="3">
    <source>
        <dbReference type="Google" id="ProtNLM"/>
    </source>
</evidence>
<dbReference type="EMBL" id="NOXV01000221">
    <property type="protein sequence ID" value="OYQ38346.1"/>
    <property type="molecule type" value="Genomic_DNA"/>
</dbReference>
<accession>A0A255ZA65</accession>
<reference evidence="1 2" key="1">
    <citation type="submission" date="2017-07" db="EMBL/GenBank/DDBJ databases">
        <title>Flavobacterium cyanobacteriorum sp. nov., isolated from cyanobacterial aggregates in a eutrophic lake.</title>
        <authorList>
            <person name="Cai H."/>
        </authorList>
    </citation>
    <scope>NUCLEOTIDE SEQUENCE [LARGE SCALE GENOMIC DNA]</scope>
    <source>
        <strain evidence="1 2">TH021</strain>
    </source>
</reference>
<dbReference type="AlphaFoldDB" id="A0A255ZA65"/>
<dbReference type="RefSeq" id="WP_094413365.1">
    <property type="nucleotide sequence ID" value="NZ_NOXV01000221.1"/>
</dbReference>
<evidence type="ECO:0000313" key="2">
    <source>
        <dbReference type="Proteomes" id="UP000216605"/>
    </source>
</evidence>
<evidence type="ECO:0000313" key="1">
    <source>
        <dbReference type="EMBL" id="OYQ38346.1"/>
    </source>
</evidence>
<keyword evidence="2" id="KW-1185">Reference proteome</keyword>
<organism evidence="1 2">
    <name type="scientific">Flavobacterium cyanobacteriorum</name>
    <dbReference type="NCBI Taxonomy" id="2022802"/>
    <lineage>
        <taxon>Bacteria</taxon>
        <taxon>Pseudomonadati</taxon>
        <taxon>Bacteroidota</taxon>
        <taxon>Flavobacteriia</taxon>
        <taxon>Flavobacteriales</taxon>
        <taxon>Flavobacteriaceae</taxon>
        <taxon>Flavobacterium</taxon>
    </lineage>
</organism>
<proteinExistence type="predicted"/>
<comment type="caution">
    <text evidence="1">The sequence shown here is derived from an EMBL/GenBank/DDBJ whole genome shotgun (WGS) entry which is preliminary data.</text>
</comment>
<sequence length="145" mass="16675">MNFNFNLNNYSTGSFTFTPQEDLFAKCNAPQDKSGVYVVYKVGGSSKEIIYIGSSGHIKPNGDIAVRSSGKGGIKGRIVYGHQFKDKRIRSWKNQMIIDNIELLEIDWFVTYCDKNRDSPLYVEINLLHEFYKNNNVLPKWNLKL</sequence>
<protein>
    <recommendedName>
        <fullName evidence="3">GIY-YIG domain-containing protein</fullName>
    </recommendedName>
</protein>
<gene>
    <name evidence="1" type="ORF">CHU92_05405</name>
</gene>
<dbReference type="OrthoDB" id="838435at2"/>
<dbReference type="Proteomes" id="UP000216605">
    <property type="component" value="Unassembled WGS sequence"/>
</dbReference>
<name>A0A255ZA65_9FLAO</name>